<evidence type="ECO:0000313" key="3">
    <source>
        <dbReference type="Proteomes" id="UP000484988"/>
    </source>
</evidence>
<organism evidence="2 3">
    <name type="scientific">Streptomyces pacificus</name>
    <dbReference type="NCBI Taxonomy" id="2705029"/>
    <lineage>
        <taxon>Bacteria</taxon>
        <taxon>Bacillati</taxon>
        <taxon>Actinomycetota</taxon>
        <taxon>Actinomycetes</taxon>
        <taxon>Kitasatosporales</taxon>
        <taxon>Streptomycetaceae</taxon>
        <taxon>Streptomyces</taxon>
    </lineage>
</organism>
<gene>
    <name evidence="2" type="ORF">SCWH03_52850</name>
</gene>
<dbReference type="AlphaFoldDB" id="A0A6A0B189"/>
<dbReference type="Proteomes" id="UP000484988">
    <property type="component" value="Unassembled WGS sequence"/>
</dbReference>
<accession>A0A6A0B189</accession>
<keyword evidence="3" id="KW-1185">Reference proteome</keyword>
<feature type="compositionally biased region" description="Basic and acidic residues" evidence="1">
    <location>
        <begin position="22"/>
        <end position="33"/>
    </location>
</feature>
<evidence type="ECO:0000313" key="2">
    <source>
        <dbReference type="EMBL" id="GFH39020.1"/>
    </source>
</evidence>
<sequence length="72" mass="7539">MVAPGTVDEEEGRGEALQPEARPSHQSDGRHVAGLDAGFEPVQTERPEGMADDESEPLGRQSTTRGVGANAP</sequence>
<feature type="region of interest" description="Disordered" evidence="1">
    <location>
        <begin position="1"/>
        <end position="72"/>
    </location>
</feature>
<proteinExistence type="predicted"/>
<name>A0A6A0B189_9ACTN</name>
<dbReference type="EMBL" id="BLLG01000022">
    <property type="protein sequence ID" value="GFH39020.1"/>
    <property type="molecule type" value="Genomic_DNA"/>
</dbReference>
<comment type="caution">
    <text evidence="2">The sequence shown here is derived from an EMBL/GenBank/DDBJ whole genome shotgun (WGS) entry which is preliminary data.</text>
</comment>
<reference evidence="2 3" key="1">
    <citation type="submission" date="2020-02" db="EMBL/GenBank/DDBJ databases">
        <title>Whole Genome Shotgun Sequence of Streptomyces sp. strain CWH03.</title>
        <authorList>
            <person name="Dohra H."/>
            <person name="Kodani S."/>
            <person name="Yamamura H."/>
        </authorList>
    </citation>
    <scope>NUCLEOTIDE SEQUENCE [LARGE SCALE GENOMIC DNA]</scope>
    <source>
        <strain evidence="2 3">CWH03</strain>
    </source>
</reference>
<protein>
    <submittedName>
        <fullName evidence="2">Uncharacterized protein</fullName>
    </submittedName>
</protein>
<evidence type="ECO:0000256" key="1">
    <source>
        <dbReference type="SAM" id="MobiDB-lite"/>
    </source>
</evidence>